<keyword evidence="5" id="KW-0297">G-protein coupled receptor</keyword>
<accession>T1FFW7</accession>
<keyword evidence="7" id="KW-0675">Receptor</keyword>
<evidence type="ECO:0000256" key="8">
    <source>
        <dbReference type="ARBA" id="ARBA00023224"/>
    </source>
</evidence>
<keyword evidence="2" id="KW-1003">Cell membrane</keyword>
<protein>
    <recommendedName>
        <fullName evidence="10">G-protein coupled receptors family 1 profile domain-containing protein</fullName>
    </recommendedName>
</protein>
<dbReference type="GO" id="GO:0004930">
    <property type="term" value="F:G protein-coupled receptor activity"/>
    <property type="evidence" value="ECO:0000318"/>
    <property type="project" value="GO_Central"/>
</dbReference>
<evidence type="ECO:0000313" key="12">
    <source>
        <dbReference type="EnsemblMetazoa" id="HelroP180415"/>
    </source>
</evidence>
<feature type="transmembrane region" description="Helical" evidence="9">
    <location>
        <begin position="489"/>
        <end position="510"/>
    </location>
</feature>
<organism evidence="12 13">
    <name type="scientific">Helobdella robusta</name>
    <name type="common">Californian leech</name>
    <dbReference type="NCBI Taxonomy" id="6412"/>
    <lineage>
        <taxon>Eukaryota</taxon>
        <taxon>Metazoa</taxon>
        <taxon>Spiralia</taxon>
        <taxon>Lophotrochozoa</taxon>
        <taxon>Annelida</taxon>
        <taxon>Clitellata</taxon>
        <taxon>Hirudinea</taxon>
        <taxon>Rhynchobdellida</taxon>
        <taxon>Glossiphoniidae</taxon>
        <taxon>Helobdella</taxon>
    </lineage>
</organism>
<dbReference type="Gene3D" id="1.20.1070.10">
    <property type="entry name" value="Rhodopsin 7-helix transmembrane proteins"/>
    <property type="match status" value="2"/>
</dbReference>
<feature type="transmembrane region" description="Helical" evidence="9">
    <location>
        <begin position="158"/>
        <end position="179"/>
    </location>
</feature>
<name>T1FFW7_HELRO</name>
<feature type="transmembrane region" description="Helical" evidence="9">
    <location>
        <begin position="62"/>
        <end position="82"/>
    </location>
</feature>
<dbReference type="KEGG" id="hro:HELRODRAFT_180415"/>
<dbReference type="CDD" id="cd00637">
    <property type="entry name" value="7tm_classA_rhodopsin-like"/>
    <property type="match status" value="1"/>
</dbReference>
<evidence type="ECO:0000256" key="5">
    <source>
        <dbReference type="ARBA" id="ARBA00023040"/>
    </source>
</evidence>
<evidence type="ECO:0000256" key="4">
    <source>
        <dbReference type="ARBA" id="ARBA00022989"/>
    </source>
</evidence>
<dbReference type="STRING" id="6412.T1FFW7"/>
<evidence type="ECO:0000256" key="1">
    <source>
        <dbReference type="ARBA" id="ARBA00004651"/>
    </source>
</evidence>
<evidence type="ECO:0000256" key="3">
    <source>
        <dbReference type="ARBA" id="ARBA00022692"/>
    </source>
</evidence>
<keyword evidence="4 9" id="KW-1133">Transmembrane helix</keyword>
<gene>
    <name evidence="12" type="primary">20207716</name>
    <name evidence="11" type="ORF">HELRODRAFT_180415</name>
</gene>
<dbReference type="GO" id="GO:0007186">
    <property type="term" value="P:G protein-coupled receptor signaling pathway"/>
    <property type="evidence" value="ECO:0000318"/>
    <property type="project" value="GO_Central"/>
</dbReference>
<dbReference type="Proteomes" id="UP000015101">
    <property type="component" value="Unassembled WGS sequence"/>
</dbReference>
<dbReference type="CTD" id="20207716"/>
<feature type="domain" description="G-protein coupled receptors family 1 profile" evidence="10">
    <location>
        <begin position="36"/>
        <end position="542"/>
    </location>
</feature>
<dbReference type="EMBL" id="AMQM01007185">
    <property type="status" value="NOT_ANNOTATED_CDS"/>
    <property type="molecule type" value="Genomic_DNA"/>
</dbReference>
<dbReference type="InterPro" id="IPR050569">
    <property type="entry name" value="TAAR"/>
</dbReference>
<proteinExistence type="predicted"/>
<dbReference type="InterPro" id="IPR017452">
    <property type="entry name" value="GPCR_Rhodpsn_7TM"/>
</dbReference>
<dbReference type="GeneID" id="20207716"/>
<keyword evidence="13" id="KW-1185">Reference proteome</keyword>
<dbReference type="RefSeq" id="XP_009027965.1">
    <property type="nucleotide sequence ID" value="XM_009029717.1"/>
</dbReference>
<reference evidence="13" key="1">
    <citation type="submission" date="2012-12" db="EMBL/GenBank/DDBJ databases">
        <authorList>
            <person name="Hellsten U."/>
            <person name="Grimwood J."/>
            <person name="Chapman J.A."/>
            <person name="Shapiro H."/>
            <person name="Aerts A."/>
            <person name="Otillar R.P."/>
            <person name="Terry A.Y."/>
            <person name="Boore J.L."/>
            <person name="Simakov O."/>
            <person name="Marletaz F."/>
            <person name="Cho S.-J."/>
            <person name="Edsinger-Gonzales E."/>
            <person name="Havlak P."/>
            <person name="Kuo D.-H."/>
            <person name="Larsson T."/>
            <person name="Lv J."/>
            <person name="Arendt D."/>
            <person name="Savage R."/>
            <person name="Osoegawa K."/>
            <person name="de Jong P."/>
            <person name="Lindberg D.R."/>
            <person name="Seaver E.C."/>
            <person name="Weisblat D.A."/>
            <person name="Putnam N.H."/>
            <person name="Grigoriev I.V."/>
            <person name="Rokhsar D.S."/>
        </authorList>
    </citation>
    <scope>NUCLEOTIDE SEQUENCE</scope>
</reference>
<feature type="transmembrane region" description="Helical" evidence="9">
    <location>
        <begin position="251"/>
        <end position="276"/>
    </location>
</feature>
<evidence type="ECO:0000259" key="10">
    <source>
        <dbReference type="PROSITE" id="PS50262"/>
    </source>
</evidence>
<keyword evidence="6 9" id="KW-0472">Membrane</keyword>
<keyword evidence="8" id="KW-0807">Transducer</keyword>
<evidence type="ECO:0000256" key="9">
    <source>
        <dbReference type="SAM" id="Phobius"/>
    </source>
</evidence>
<dbReference type="HOGENOM" id="CLU_483390_0_0_1"/>
<reference evidence="12" key="3">
    <citation type="submission" date="2015-06" db="UniProtKB">
        <authorList>
            <consortium name="EnsemblMetazoa"/>
        </authorList>
    </citation>
    <scope>IDENTIFICATION</scope>
</reference>
<evidence type="ECO:0000256" key="2">
    <source>
        <dbReference type="ARBA" id="ARBA00022475"/>
    </source>
</evidence>
<reference evidence="11 13" key="2">
    <citation type="journal article" date="2013" name="Nature">
        <title>Insights into bilaterian evolution from three spiralian genomes.</title>
        <authorList>
            <person name="Simakov O."/>
            <person name="Marletaz F."/>
            <person name="Cho S.J."/>
            <person name="Edsinger-Gonzales E."/>
            <person name="Havlak P."/>
            <person name="Hellsten U."/>
            <person name="Kuo D.H."/>
            <person name="Larsson T."/>
            <person name="Lv J."/>
            <person name="Arendt D."/>
            <person name="Savage R."/>
            <person name="Osoegawa K."/>
            <person name="de Jong P."/>
            <person name="Grimwood J."/>
            <person name="Chapman J.A."/>
            <person name="Shapiro H."/>
            <person name="Aerts A."/>
            <person name="Otillar R.P."/>
            <person name="Terry A.Y."/>
            <person name="Boore J.L."/>
            <person name="Grigoriev I.V."/>
            <person name="Lindberg D.R."/>
            <person name="Seaver E.C."/>
            <person name="Weisblat D.A."/>
            <person name="Putnam N.H."/>
            <person name="Rokhsar D.S."/>
        </authorList>
    </citation>
    <scope>NUCLEOTIDE SEQUENCE</scope>
</reference>
<dbReference type="AlphaFoldDB" id="T1FFW7"/>
<evidence type="ECO:0000256" key="7">
    <source>
        <dbReference type="ARBA" id="ARBA00023170"/>
    </source>
</evidence>
<dbReference type="EMBL" id="KB097579">
    <property type="protein sequence ID" value="ESN93995.1"/>
    <property type="molecule type" value="Genomic_DNA"/>
</dbReference>
<dbReference type="GO" id="GO:0005886">
    <property type="term" value="C:plasma membrane"/>
    <property type="evidence" value="ECO:0000318"/>
    <property type="project" value="GO_Central"/>
</dbReference>
<keyword evidence="3 9" id="KW-0812">Transmembrane</keyword>
<evidence type="ECO:0000313" key="13">
    <source>
        <dbReference type="Proteomes" id="UP000015101"/>
    </source>
</evidence>
<feature type="transmembrane region" description="Helical" evidence="9">
    <location>
        <begin position="522"/>
        <end position="542"/>
    </location>
</feature>
<dbReference type="InParanoid" id="T1FFW7"/>
<sequence>MNNKSYRSEGDEFLRNYFSDLKILVEGIAVIISLLVNGYVLISTCRISRWNRSVCFRRQSLYTLLFVNLTVVNLISAFLMWFSNNVFIISGKWPWLPLSADQLGLCRFMAVFVYLSVISMIINVEATVIIFGFSVVQCVAVSCPLKQIFLLTRRNVKVFLFTCWMAVFVGWLVISVFLLPDSRQTFIHNSVQPTKLHNASIVRNNSLVQCQNCDSCNKIITIFYNNESNSFNFSYDDICSKFDMIGEISSYAFNTCIVVILIFFTLAVLLLITTFFKIKKASQKLLALSLSSSANKQKNRKASFCCENSCSVNHNSFSNDTNKQQKCSVELHDDNNFHNNNYKYSGNKINGCFLKSSTNKNIRSLNIERSFPRDRHDGSPRRLCICYHSSLPNSVAPKIKLDNKTLHIMNAIDDFKCDSNNLDTSTNESKRPYKYKHYYEKNHTFKNNRIENGDNQNAKVKFFRVSSSNHASNKYFCSRNPCTRNDKRAFFTIALLTTVLTIYLLPMIIINLHSDHNDHSTSLFYFVTVTAYAKFIIDPIIFGCRMSAVLHKLSRCLHARKYKS</sequence>
<evidence type="ECO:0000256" key="6">
    <source>
        <dbReference type="ARBA" id="ARBA00023136"/>
    </source>
</evidence>
<feature type="transmembrane region" description="Helical" evidence="9">
    <location>
        <begin position="21"/>
        <end position="42"/>
    </location>
</feature>
<dbReference type="PANTHER" id="PTHR24249">
    <property type="entry name" value="HISTAMINE RECEPTOR-RELATED G-PROTEIN COUPLED RECEPTOR"/>
    <property type="match status" value="1"/>
</dbReference>
<evidence type="ECO:0000313" key="11">
    <source>
        <dbReference type="EMBL" id="ESN93995.1"/>
    </source>
</evidence>
<dbReference type="PROSITE" id="PS50262">
    <property type="entry name" value="G_PROTEIN_RECEP_F1_2"/>
    <property type="match status" value="1"/>
</dbReference>
<dbReference type="PANTHER" id="PTHR24249:SF411">
    <property type="entry name" value="G-PROTEIN COUPLED RECEPTORS FAMILY 1 PROFILE DOMAIN-CONTAINING PROTEIN"/>
    <property type="match status" value="1"/>
</dbReference>
<dbReference type="EnsemblMetazoa" id="HelroT180415">
    <property type="protein sequence ID" value="HelroP180415"/>
    <property type="gene ID" value="HelroG180415"/>
</dbReference>
<comment type="subcellular location">
    <subcellularLocation>
        <location evidence="1">Cell membrane</location>
        <topology evidence="1">Multi-pass membrane protein</topology>
    </subcellularLocation>
</comment>